<comment type="caution">
    <text evidence="2">The sequence shown here is derived from an EMBL/GenBank/DDBJ whole genome shotgun (WGS) entry which is preliminary data.</text>
</comment>
<sequence>MRKILIVGAGQAGLQLALGLQARDYDVTVMSNRTADEIRTGRVTSTQCMFGAALAHERAAGLDFWPDMAPRITGLGISVAGTAGAGRAVDWLGRLTAPARSVDQRVKMSGWLETFAERGGKVVIHAATAADLDYFSLAYDLVLVAAGKGETVSMFRPDAARSPYAAPQRTLAVAYVHGLAPRPEHPDVPAVRCNLVPGVGELIVIPALTTSGACDILFWEGVPGGPVDVFGTVTDPAEHLRLTLDLMRRFTPWEYERASAVELTDGNATLVGGFTPTVREPVAELPGGGVVLGVADVVVANDPLTGQGSNNAARCAASYAASIVEHGEEPFDRWWMQEAFDRFWSQAGPSTRWTNAMLGEQPEHVLTLLAAAEKHPRIADRIANGFDEPADFAEWFYDAGAAADYLADVER</sequence>
<dbReference type="AlphaFoldDB" id="A0A9W4E219"/>
<evidence type="ECO:0000259" key="1">
    <source>
        <dbReference type="Pfam" id="PF17885"/>
    </source>
</evidence>
<feature type="domain" description="Styrene monooxygenase StyA putative substrate binding" evidence="1">
    <location>
        <begin position="147"/>
        <end position="257"/>
    </location>
</feature>
<dbReference type="Gene3D" id="3.30.9.40">
    <property type="match status" value="1"/>
</dbReference>
<accession>A0A9W4E219</accession>
<dbReference type="Pfam" id="PF17885">
    <property type="entry name" value="Smoa_sbd"/>
    <property type="match status" value="1"/>
</dbReference>
<name>A0A9W4E219_9ACTN</name>
<reference evidence="2" key="1">
    <citation type="submission" date="2021-05" db="EMBL/GenBank/DDBJ databases">
        <authorList>
            <person name="Arsene-Ploetze F."/>
        </authorList>
    </citation>
    <scope>NUCLEOTIDE SEQUENCE</scope>
    <source>
        <strain evidence="2">DSM 42138</strain>
    </source>
</reference>
<evidence type="ECO:0000313" key="2">
    <source>
        <dbReference type="EMBL" id="CAG6399512.1"/>
    </source>
</evidence>
<dbReference type="SUPFAM" id="SSF51905">
    <property type="entry name" value="FAD/NAD(P)-binding domain"/>
    <property type="match status" value="1"/>
</dbReference>
<protein>
    <submittedName>
        <fullName evidence="2">2-polyprenyl-6-methoxyphenol hydroxylase</fullName>
    </submittedName>
</protein>
<keyword evidence="3" id="KW-1185">Reference proteome</keyword>
<dbReference type="InterPro" id="IPR036188">
    <property type="entry name" value="FAD/NAD-bd_sf"/>
</dbReference>
<evidence type="ECO:0000313" key="3">
    <source>
        <dbReference type="Proteomes" id="UP001152519"/>
    </source>
</evidence>
<dbReference type="InterPro" id="IPR041654">
    <property type="entry name" value="StyA_sbd"/>
</dbReference>
<proteinExistence type="predicted"/>
<dbReference type="EMBL" id="CAJSLV010000131">
    <property type="protein sequence ID" value="CAG6399512.1"/>
    <property type="molecule type" value="Genomic_DNA"/>
</dbReference>
<dbReference type="Gene3D" id="3.50.50.60">
    <property type="entry name" value="FAD/NAD(P)-binding domain"/>
    <property type="match status" value="2"/>
</dbReference>
<organism evidence="2 3">
    <name type="scientific">Actinacidiphila cocklensis</name>
    <dbReference type="NCBI Taxonomy" id="887465"/>
    <lineage>
        <taxon>Bacteria</taxon>
        <taxon>Bacillati</taxon>
        <taxon>Actinomycetota</taxon>
        <taxon>Actinomycetes</taxon>
        <taxon>Kitasatosporales</taxon>
        <taxon>Streptomycetaceae</taxon>
        <taxon>Actinacidiphila</taxon>
    </lineage>
</organism>
<gene>
    <name evidence="2" type="ORF">SCOCK_950005</name>
</gene>
<dbReference type="RefSeq" id="WP_251502339.1">
    <property type="nucleotide sequence ID" value="NZ_CAJSLV010000131.1"/>
</dbReference>
<dbReference type="Proteomes" id="UP001152519">
    <property type="component" value="Unassembled WGS sequence"/>
</dbReference>